<dbReference type="Proteomes" id="UP001218218">
    <property type="component" value="Unassembled WGS sequence"/>
</dbReference>
<proteinExistence type="predicted"/>
<keyword evidence="2" id="KW-1185">Reference proteome</keyword>
<reference evidence="1" key="1">
    <citation type="submission" date="2023-03" db="EMBL/GenBank/DDBJ databases">
        <title>Massive genome expansion in bonnet fungi (Mycena s.s.) driven by repeated elements and novel gene families across ecological guilds.</title>
        <authorList>
            <consortium name="Lawrence Berkeley National Laboratory"/>
            <person name="Harder C.B."/>
            <person name="Miyauchi S."/>
            <person name="Viragh M."/>
            <person name="Kuo A."/>
            <person name="Thoen E."/>
            <person name="Andreopoulos B."/>
            <person name="Lu D."/>
            <person name="Skrede I."/>
            <person name="Drula E."/>
            <person name="Henrissat B."/>
            <person name="Morin E."/>
            <person name="Kohler A."/>
            <person name="Barry K."/>
            <person name="LaButti K."/>
            <person name="Morin E."/>
            <person name="Salamov A."/>
            <person name="Lipzen A."/>
            <person name="Mereny Z."/>
            <person name="Hegedus B."/>
            <person name="Baldrian P."/>
            <person name="Stursova M."/>
            <person name="Weitz H."/>
            <person name="Taylor A."/>
            <person name="Grigoriev I.V."/>
            <person name="Nagy L.G."/>
            <person name="Martin F."/>
            <person name="Kauserud H."/>
        </authorList>
    </citation>
    <scope>NUCLEOTIDE SEQUENCE</scope>
    <source>
        <strain evidence="1">CBHHK002</strain>
    </source>
</reference>
<sequence>MSSFNIFWCISNTTIPTDLRGYVTSTTPLLPDGMVSFAVCTAQLTAIPATVDLSANNSLILDALTFYVLPGDPSSDIYNDQLPDQFTSMAYGVGRVSGGPQILDGDHSSRVVTVGVADYVRGDTKASAVRSTSTPSAPVTPVKRRKFEYPSPSSAPGPSTSVSMATFTSSHSYLSMATAPVPDPISTGDPMYYHPQYFAGIPPALGLPAQSLSDAGLFSIQVAFPWLLPLQVKGILSQDANSSSKTTFSQQHCSAHEPADSGVDHTVKHTHTYSNIHRISDLIDFRDCVVKWTRPKPPSA</sequence>
<name>A0AAD6Z2M2_9AGAR</name>
<dbReference type="AlphaFoldDB" id="A0AAD6Z2M2"/>
<protein>
    <submittedName>
        <fullName evidence="1">Uncharacterized protein</fullName>
    </submittedName>
</protein>
<evidence type="ECO:0000313" key="2">
    <source>
        <dbReference type="Proteomes" id="UP001218218"/>
    </source>
</evidence>
<comment type="caution">
    <text evidence="1">The sequence shown here is derived from an EMBL/GenBank/DDBJ whole genome shotgun (WGS) entry which is preliminary data.</text>
</comment>
<accession>A0AAD6Z2M2</accession>
<evidence type="ECO:0000313" key="1">
    <source>
        <dbReference type="EMBL" id="KAJ7304703.1"/>
    </source>
</evidence>
<dbReference type="EMBL" id="JARIHO010000099">
    <property type="protein sequence ID" value="KAJ7304703.1"/>
    <property type="molecule type" value="Genomic_DNA"/>
</dbReference>
<organism evidence="1 2">
    <name type="scientific">Mycena albidolilacea</name>
    <dbReference type="NCBI Taxonomy" id="1033008"/>
    <lineage>
        <taxon>Eukaryota</taxon>
        <taxon>Fungi</taxon>
        <taxon>Dikarya</taxon>
        <taxon>Basidiomycota</taxon>
        <taxon>Agaricomycotina</taxon>
        <taxon>Agaricomycetes</taxon>
        <taxon>Agaricomycetidae</taxon>
        <taxon>Agaricales</taxon>
        <taxon>Marasmiineae</taxon>
        <taxon>Mycenaceae</taxon>
        <taxon>Mycena</taxon>
    </lineage>
</organism>
<gene>
    <name evidence="1" type="ORF">DFH08DRAFT_945087</name>
</gene>